<dbReference type="InterPro" id="IPR036259">
    <property type="entry name" value="MFS_trans_sf"/>
</dbReference>
<comment type="caution">
    <text evidence="7">The sequence shown here is derived from an EMBL/GenBank/DDBJ whole genome shotgun (WGS) entry which is preliminary data.</text>
</comment>
<evidence type="ECO:0000256" key="6">
    <source>
        <dbReference type="SAM" id="Phobius"/>
    </source>
</evidence>
<dbReference type="PANTHER" id="PTHR42718">
    <property type="entry name" value="MAJOR FACILITATOR SUPERFAMILY MULTIDRUG TRANSPORTER MFSC"/>
    <property type="match status" value="1"/>
</dbReference>
<dbReference type="OrthoDB" id="2130629at2759"/>
<sequence length="262" mass="28698">MVANNAHLAATRSKWTPPPLMKLSMWKRASGRFAVMQIIACVNSAALPHGTSWYSLPVVLPKLFPALSYPDHDSNAAHVHHWHHMQCYRRAHHRPYRLCGTLLKSFANVFFALIKPAAPYWAFGFPAAVLSVFGADFVFAAGTLFIAKISLPHEQSVAGALFQTMTQLGTAFGLSVTTIVFNRAFARESLNRGDIRERGWHQRTATCAAQGLSGPERTAFAFGILGVILSFFLKEVGVVGHDAKGDGPKDRHTVKAEKTATS</sequence>
<keyword evidence="3 6" id="KW-0812">Transmembrane</keyword>
<keyword evidence="8" id="KW-1185">Reference proteome</keyword>
<keyword evidence="5 6" id="KW-0472">Membrane</keyword>
<protein>
    <recommendedName>
        <fullName evidence="9">Major facilitator superfamily (MFS) profile domain-containing protein</fullName>
    </recommendedName>
</protein>
<evidence type="ECO:0000313" key="7">
    <source>
        <dbReference type="EMBL" id="THH07837.1"/>
    </source>
</evidence>
<name>A0A4S4L8S9_9AGAM</name>
<dbReference type="GO" id="GO:0016020">
    <property type="term" value="C:membrane"/>
    <property type="evidence" value="ECO:0007669"/>
    <property type="project" value="UniProtKB-SubCell"/>
</dbReference>
<keyword evidence="4 6" id="KW-1133">Transmembrane helix</keyword>
<evidence type="ECO:0000256" key="1">
    <source>
        <dbReference type="ARBA" id="ARBA00004141"/>
    </source>
</evidence>
<dbReference type="SUPFAM" id="SSF103473">
    <property type="entry name" value="MFS general substrate transporter"/>
    <property type="match status" value="1"/>
</dbReference>
<evidence type="ECO:0008006" key="9">
    <source>
        <dbReference type="Google" id="ProtNLM"/>
    </source>
</evidence>
<dbReference type="Gene3D" id="1.20.1250.20">
    <property type="entry name" value="MFS general substrate transporter like domains"/>
    <property type="match status" value="1"/>
</dbReference>
<gene>
    <name evidence="7" type="ORF">EW146_g9190</name>
</gene>
<dbReference type="PANTHER" id="PTHR42718:SF9">
    <property type="entry name" value="MAJOR FACILITATOR SUPERFAMILY MULTIDRUG TRANSPORTER MFSC"/>
    <property type="match status" value="1"/>
</dbReference>
<keyword evidence="2" id="KW-0813">Transport</keyword>
<feature type="transmembrane region" description="Helical" evidence="6">
    <location>
        <begin position="120"/>
        <end position="146"/>
    </location>
</feature>
<organism evidence="7 8">
    <name type="scientific">Bondarzewia mesenterica</name>
    <dbReference type="NCBI Taxonomy" id="1095465"/>
    <lineage>
        <taxon>Eukaryota</taxon>
        <taxon>Fungi</taxon>
        <taxon>Dikarya</taxon>
        <taxon>Basidiomycota</taxon>
        <taxon>Agaricomycotina</taxon>
        <taxon>Agaricomycetes</taxon>
        <taxon>Russulales</taxon>
        <taxon>Bondarzewiaceae</taxon>
        <taxon>Bondarzewia</taxon>
    </lineage>
</organism>
<feature type="transmembrane region" description="Helical" evidence="6">
    <location>
        <begin position="95"/>
        <end position="114"/>
    </location>
</feature>
<dbReference type="EMBL" id="SGPL01000745">
    <property type="protein sequence ID" value="THH07837.1"/>
    <property type="molecule type" value="Genomic_DNA"/>
</dbReference>
<evidence type="ECO:0000256" key="5">
    <source>
        <dbReference type="ARBA" id="ARBA00023136"/>
    </source>
</evidence>
<accession>A0A4S4L8S9</accession>
<proteinExistence type="predicted"/>
<reference evidence="7 8" key="1">
    <citation type="submission" date="2019-02" db="EMBL/GenBank/DDBJ databases">
        <title>Genome sequencing of the rare red list fungi Bondarzewia mesenterica.</title>
        <authorList>
            <person name="Buettner E."/>
            <person name="Kellner H."/>
        </authorList>
    </citation>
    <scope>NUCLEOTIDE SEQUENCE [LARGE SCALE GENOMIC DNA]</scope>
    <source>
        <strain evidence="7 8">DSM 108281</strain>
    </source>
</reference>
<dbReference type="AlphaFoldDB" id="A0A4S4L8S9"/>
<evidence type="ECO:0000256" key="2">
    <source>
        <dbReference type="ARBA" id="ARBA00022448"/>
    </source>
</evidence>
<evidence type="ECO:0000256" key="4">
    <source>
        <dbReference type="ARBA" id="ARBA00022989"/>
    </source>
</evidence>
<evidence type="ECO:0000313" key="8">
    <source>
        <dbReference type="Proteomes" id="UP000310158"/>
    </source>
</evidence>
<evidence type="ECO:0000256" key="3">
    <source>
        <dbReference type="ARBA" id="ARBA00022692"/>
    </source>
</evidence>
<comment type="subcellular location">
    <subcellularLocation>
        <location evidence="1">Membrane</location>
        <topology evidence="1">Multi-pass membrane protein</topology>
    </subcellularLocation>
</comment>
<dbReference type="Proteomes" id="UP000310158">
    <property type="component" value="Unassembled WGS sequence"/>
</dbReference>